<reference evidence="2 3" key="1">
    <citation type="submission" date="2024-04" db="EMBL/GenBank/DDBJ databases">
        <authorList>
            <person name="Fracassetti M."/>
        </authorList>
    </citation>
    <scope>NUCLEOTIDE SEQUENCE [LARGE SCALE GENOMIC DNA]</scope>
</reference>
<proteinExistence type="predicted"/>
<name>A0AAV2E6J1_9ROSI</name>
<feature type="compositionally biased region" description="Low complexity" evidence="1">
    <location>
        <begin position="39"/>
        <end position="59"/>
    </location>
</feature>
<dbReference type="AlphaFoldDB" id="A0AAV2E6J1"/>
<feature type="region of interest" description="Disordered" evidence="1">
    <location>
        <begin position="21"/>
        <end position="90"/>
    </location>
</feature>
<evidence type="ECO:0000256" key="1">
    <source>
        <dbReference type="SAM" id="MobiDB-lite"/>
    </source>
</evidence>
<evidence type="ECO:0000313" key="2">
    <source>
        <dbReference type="EMBL" id="CAL1381484.1"/>
    </source>
</evidence>
<dbReference type="Proteomes" id="UP001497516">
    <property type="component" value="Chromosome 4"/>
</dbReference>
<keyword evidence="3" id="KW-1185">Reference proteome</keyword>
<sequence>MENATEDQLIMPHRIIDDISDSLQNSSSLQPVEVEEATSSDGSSSSSVQNSPPSLDVPSPDAPPPPVLEPRRNLLHHHPLKHLTDIPRRV</sequence>
<feature type="compositionally biased region" description="Polar residues" evidence="1">
    <location>
        <begin position="21"/>
        <end position="30"/>
    </location>
</feature>
<protein>
    <submittedName>
        <fullName evidence="2">Uncharacterized protein</fullName>
    </submittedName>
</protein>
<evidence type="ECO:0000313" key="3">
    <source>
        <dbReference type="Proteomes" id="UP001497516"/>
    </source>
</evidence>
<organism evidence="2 3">
    <name type="scientific">Linum trigynum</name>
    <dbReference type="NCBI Taxonomy" id="586398"/>
    <lineage>
        <taxon>Eukaryota</taxon>
        <taxon>Viridiplantae</taxon>
        <taxon>Streptophyta</taxon>
        <taxon>Embryophyta</taxon>
        <taxon>Tracheophyta</taxon>
        <taxon>Spermatophyta</taxon>
        <taxon>Magnoliopsida</taxon>
        <taxon>eudicotyledons</taxon>
        <taxon>Gunneridae</taxon>
        <taxon>Pentapetalae</taxon>
        <taxon>rosids</taxon>
        <taxon>fabids</taxon>
        <taxon>Malpighiales</taxon>
        <taxon>Linaceae</taxon>
        <taxon>Linum</taxon>
    </lineage>
</organism>
<dbReference type="EMBL" id="OZ034817">
    <property type="protein sequence ID" value="CAL1381484.1"/>
    <property type="molecule type" value="Genomic_DNA"/>
</dbReference>
<gene>
    <name evidence="2" type="ORF">LTRI10_LOCUS22861</name>
</gene>
<accession>A0AAV2E6J1</accession>